<gene>
    <name evidence="9" type="ORF">DLM_1061</name>
</gene>
<dbReference type="GO" id="GO:0015483">
    <property type="term" value="F:long-chain fatty acid transporting porin activity"/>
    <property type="evidence" value="ECO:0007669"/>
    <property type="project" value="TreeGrafter"/>
</dbReference>
<accession>A0A3G9GEM1</accession>
<evidence type="ECO:0000256" key="3">
    <source>
        <dbReference type="ARBA" id="ARBA00022452"/>
    </source>
</evidence>
<reference evidence="9 10" key="2">
    <citation type="journal article" date="2017" name="Genome Announc.">
        <title>Draft genome sequence of Aquitalea magnusonii strain H3, a plant growth-promoting bacterium of duckweed Lemna minor.</title>
        <authorList>
            <person name="Ishizawa H."/>
            <person name="Kuroda M."/>
            <person name="Ike M."/>
        </authorList>
    </citation>
    <scope>NUCLEOTIDE SEQUENCE [LARGE SCALE GENOMIC DNA]</scope>
    <source>
        <strain evidence="9 10">H3</strain>
    </source>
</reference>
<evidence type="ECO:0000256" key="7">
    <source>
        <dbReference type="ARBA" id="ARBA00023237"/>
    </source>
</evidence>
<keyword evidence="4" id="KW-0812">Transmembrane</keyword>
<dbReference type="RefSeq" id="WP_089085313.1">
    <property type="nucleotide sequence ID" value="NZ_AP018823.1"/>
</dbReference>
<evidence type="ECO:0000256" key="2">
    <source>
        <dbReference type="ARBA" id="ARBA00008163"/>
    </source>
</evidence>
<feature type="chain" id="PRO_5018161670" evidence="8">
    <location>
        <begin position="27"/>
        <end position="466"/>
    </location>
</feature>
<dbReference type="InterPro" id="IPR005017">
    <property type="entry name" value="OMPP1/FadL/TodX"/>
</dbReference>
<dbReference type="SUPFAM" id="SSF56935">
    <property type="entry name" value="Porins"/>
    <property type="match status" value="1"/>
</dbReference>
<evidence type="ECO:0000256" key="8">
    <source>
        <dbReference type="SAM" id="SignalP"/>
    </source>
</evidence>
<organism evidence="9 10">
    <name type="scientific">Aquitalea magnusonii</name>
    <dbReference type="NCBI Taxonomy" id="332411"/>
    <lineage>
        <taxon>Bacteria</taxon>
        <taxon>Pseudomonadati</taxon>
        <taxon>Pseudomonadota</taxon>
        <taxon>Betaproteobacteria</taxon>
        <taxon>Neisseriales</taxon>
        <taxon>Chromobacteriaceae</taxon>
        <taxon>Aquitalea</taxon>
    </lineage>
</organism>
<dbReference type="EMBL" id="AP018823">
    <property type="protein sequence ID" value="BBF84701.1"/>
    <property type="molecule type" value="Genomic_DNA"/>
</dbReference>
<sequence length="466" mass="50226">MKLKHLSQSVMLMGVAVGAFSSTALASGYHFGSQSVSAQGTAFANGAEANDASTIFYNPAGMSRLTGNNFSGGLTLVLPDSEYTDKGSKTVIGSATGGGNGGNFAPDYVVAPSFYATHQLNDKWTVGLGIFVPFGAQLDYGNSWAGRYALENIKLETLNFNPSVSFKLDEHHSFGAGISAQYMKASLAKAVDIASGLRESGYSAATIAAIKAAYGLNDGQASLDADGWGFGFNLGYMYQLNDDTRFGLAYRSNIHHKLDGNATWNYSGVTANTTVMNAILNSAQNLGHVSSGGSVTVDTPESISANTFHKLNDKVDLMADLTWTRHSRMDSIDIKFSQPGEGDLVIKQGWRDTFKLSLGANYHYSDSLLLRTGIAWDQSPVKNDDLRHPALPDSDRYWLSFGANYKLSKQSSIDLAYSYVFFKNANINYKDGCTPVSTTCTGNGENTIGSYKTNLQFLGLQYNYSF</sequence>
<evidence type="ECO:0000256" key="4">
    <source>
        <dbReference type="ARBA" id="ARBA00022692"/>
    </source>
</evidence>
<evidence type="ECO:0000313" key="9">
    <source>
        <dbReference type="EMBL" id="BBF84701.1"/>
    </source>
</evidence>
<keyword evidence="7" id="KW-0998">Cell outer membrane</keyword>
<dbReference type="AlphaFoldDB" id="A0A3G9GEM1"/>
<dbReference type="OrthoDB" id="19849at2"/>
<dbReference type="Proteomes" id="UP000198290">
    <property type="component" value="Chromosome"/>
</dbReference>
<dbReference type="Gene3D" id="2.40.160.60">
    <property type="entry name" value="Outer membrane protein transport protein (OMPP1/FadL/TodX)"/>
    <property type="match status" value="1"/>
</dbReference>
<proteinExistence type="inferred from homology"/>
<reference evidence="10" key="3">
    <citation type="journal article" date="2017" name="Plant Physiol. Biochem.">
        <title>Differential oxidative and antioxidative response of duckweed Lemna minor toward plant growth promoting/inhibiting bacteria.</title>
        <authorList>
            <person name="Ishizawa H."/>
            <person name="Kuroda M."/>
            <person name="Morikawa M."/>
            <person name="Ike M."/>
        </authorList>
    </citation>
    <scope>NUCLEOTIDE SEQUENCE [LARGE SCALE GENOMIC DNA]</scope>
    <source>
        <strain evidence="10">H3</strain>
    </source>
</reference>
<dbReference type="Pfam" id="PF03349">
    <property type="entry name" value="Toluene_X"/>
    <property type="match status" value="1"/>
</dbReference>
<comment type="similarity">
    <text evidence="2">Belongs to the OmpP1/FadL family.</text>
</comment>
<keyword evidence="10" id="KW-1185">Reference proteome</keyword>
<dbReference type="GO" id="GO:0009279">
    <property type="term" value="C:cell outer membrane"/>
    <property type="evidence" value="ECO:0007669"/>
    <property type="project" value="UniProtKB-SubCell"/>
</dbReference>
<keyword evidence="6" id="KW-0472">Membrane</keyword>
<evidence type="ECO:0000256" key="5">
    <source>
        <dbReference type="ARBA" id="ARBA00022729"/>
    </source>
</evidence>
<dbReference type="PANTHER" id="PTHR35093:SF8">
    <property type="entry name" value="OUTER MEMBRANE PROTEIN NMB0088-RELATED"/>
    <property type="match status" value="1"/>
</dbReference>
<feature type="signal peptide" evidence="8">
    <location>
        <begin position="1"/>
        <end position="26"/>
    </location>
</feature>
<dbReference type="PANTHER" id="PTHR35093">
    <property type="entry name" value="OUTER MEMBRANE PROTEIN NMB0088-RELATED"/>
    <property type="match status" value="1"/>
</dbReference>
<keyword evidence="3" id="KW-1134">Transmembrane beta strand</keyword>
<evidence type="ECO:0000256" key="1">
    <source>
        <dbReference type="ARBA" id="ARBA00004571"/>
    </source>
</evidence>
<name>A0A3G9GEM1_9NEIS</name>
<evidence type="ECO:0000256" key="6">
    <source>
        <dbReference type="ARBA" id="ARBA00023136"/>
    </source>
</evidence>
<protein>
    <submittedName>
        <fullName evidence="9">Long-chain fatty acid transport protein</fullName>
    </submittedName>
</protein>
<dbReference type="KEGG" id="amah:DLM_1061"/>
<keyword evidence="5 8" id="KW-0732">Signal</keyword>
<reference evidence="10" key="1">
    <citation type="journal article" date="2017" name="Biotechnol. Biofuels">
        <title>Evaluation of environmental bacterial communities as a factor affecting the growth of duckweed Lemna minor.</title>
        <authorList>
            <person name="Ishizawa H."/>
            <person name="Kuroda M."/>
            <person name="Morikawa M."/>
            <person name="Ike M."/>
        </authorList>
    </citation>
    <scope>NUCLEOTIDE SEQUENCE [LARGE SCALE GENOMIC DNA]</scope>
    <source>
        <strain evidence="10">H3</strain>
    </source>
</reference>
<evidence type="ECO:0000313" key="10">
    <source>
        <dbReference type="Proteomes" id="UP000198290"/>
    </source>
</evidence>
<dbReference type="STRING" id="332411.VI06_17240"/>
<comment type="subcellular location">
    <subcellularLocation>
        <location evidence="1">Cell outer membrane</location>
        <topology evidence="1">Multi-pass membrane protein</topology>
    </subcellularLocation>
</comment>